<gene>
    <name evidence="4" type="ORF">L3X38_011016</name>
</gene>
<dbReference type="Proteomes" id="UP001054821">
    <property type="component" value="Chromosome 2"/>
</dbReference>
<dbReference type="InterPro" id="IPR003105">
    <property type="entry name" value="SRA_YDG"/>
</dbReference>
<evidence type="ECO:0000256" key="1">
    <source>
        <dbReference type="ARBA" id="ARBA00023242"/>
    </source>
</evidence>
<dbReference type="PROSITE" id="PS51015">
    <property type="entry name" value="YDG"/>
    <property type="match status" value="1"/>
</dbReference>
<comment type="subcellular location">
    <subcellularLocation>
        <location evidence="2">Nucleus</location>
    </subcellularLocation>
</comment>
<evidence type="ECO:0000259" key="3">
    <source>
        <dbReference type="PROSITE" id="PS51015"/>
    </source>
</evidence>
<dbReference type="GO" id="GO:0005634">
    <property type="term" value="C:nucleus"/>
    <property type="evidence" value="ECO:0007669"/>
    <property type="project" value="UniProtKB-SubCell"/>
</dbReference>
<feature type="domain" description="YDG" evidence="3">
    <location>
        <begin position="1"/>
        <end position="68"/>
    </location>
</feature>
<keyword evidence="1 2" id="KW-0539">Nucleus</keyword>
<evidence type="ECO:0000256" key="2">
    <source>
        <dbReference type="PROSITE-ProRule" id="PRU00358"/>
    </source>
</evidence>
<comment type="caution">
    <text evidence="4">The sequence shown here is derived from an EMBL/GenBank/DDBJ whole genome shotgun (WGS) entry which is preliminary data.</text>
</comment>
<reference evidence="4 5" key="1">
    <citation type="journal article" date="2022" name="G3 (Bethesda)">
        <title>Whole-genome sequence and methylome profiling of the almond [Prunus dulcis (Mill.) D.A. Webb] cultivar 'Nonpareil'.</title>
        <authorList>
            <person name="D'Amico-Willman K.M."/>
            <person name="Ouma W.Z."/>
            <person name="Meulia T."/>
            <person name="Sideli G.M."/>
            <person name="Gradziel T.M."/>
            <person name="Fresnedo-Ramirez J."/>
        </authorList>
    </citation>
    <scope>NUCLEOTIDE SEQUENCE [LARGE SCALE GENOMIC DNA]</scope>
    <source>
        <strain evidence="4">Clone GOH B32 T37-40</strain>
    </source>
</reference>
<name>A0AAD4WGR5_PRUDU</name>
<dbReference type="Gene3D" id="2.30.280.10">
    <property type="entry name" value="SRA-YDG"/>
    <property type="match status" value="1"/>
</dbReference>
<keyword evidence="5" id="KW-1185">Reference proteome</keyword>
<sequence>MGWVCRKKPKDQRLVCENLSLKNSKEEETHVRVIRGFKRFEDTETTNNHMGTSFAEVEKAYGSKGYCL</sequence>
<dbReference type="AlphaFoldDB" id="A0AAD4WGR5"/>
<protein>
    <recommendedName>
        <fullName evidence="3">YDG domain-containing protein</fullName>
    </recommendedName>
</protein>
<evidence type="ECO:0000313" key="5">
    <source>
        <dbReference type="Proteomes" id="UP001054821"/>
    </source>
</evidence>
<dbReference type="SUPFAM" id="SSF88697">
    <property type="entry name" value="PUA domain-like"/>
    <property type="match status" value="1"/>
</dbReference>
<accession>A0AAD4WGR5</accession>
<proteinExistence type="predicted"/>
<dbReference type="EMBL" id="JAJFAZ020000002">
    <property type="protein sequence ID" value="KAI5343140.1"/>
    <property type="molecule type" value="Genomic_DNA"/>
</dbReference>
<evidence type="ECO:0000313" key="4">
    <source>
        <dbReference type="EMBL" id="KAI5343140.1"/>
    </source>
</evidence>
<dbReference type="InterPro" id="IPR015947">
    <property type="entry name" value="PUA-like_sf"/>
</dbReference>
<organism evidence="4 5">
    <name type="scientific">Prunus dulcis</name>
    <name type="common">Almond</name>
    <name type="synonym">Amygdalus dulcis</name>
    <dbReference type="NCBI Taxonomy" id="3755"/>
    <lineage>
        <taxon>Eukaryota</taxon>
        <taxon>Viridiplantae</taxon>
        <taxon>Streptophyta</taxon>
        <taxon>Embryophyta</taxon>
        <taxon>Tracheophyta</taxon>
        <taxon>Spermatophyta</taxon>
        <taxon>Magnoliopsida</taxon>
        <taxon>eudicotyledons</taxon>
        <taxon>Gunneridae</taxon>
        <taxon>Pentapetalae</taxon>
        <taxon>rosids</taxon>
        <taxon>fabids</taxon>
        <taxon>Rosales</taxon>
        <taxon>Rosaceae</taxon>
        <taxon>Amygdaloideae</taxon>
        <taxon>Amygdaleae</taxon>
        <taxon>Prunus</taxon>
    </lineage>
</organism>
<dbReference type="InterPro" id="IPR036987">
    <property type="entry name" value="SRA-YDG_sf"/>
</dbReference>